<evidence type="ECO:0008006" key="3">
    <source>
        <dbReference type="Google" id="ProtNLM"/>
    </source>
</evidence>
<reference evidence="1 2" key="1">
    <citation type="submission" date="2024-11" db="EMBL/GenBank/DDBJ databases">
        <title>A near-complete genome assembly of Cinchona calisaya.</title>
        <authorList>
            <person name="Lian D.C."/>
            <person name="Zhao X.W."/>
            <person name="Wei L."/>
        </authorList>
    </citation>
    <scope>NUCLEOTIDE SEQUENCE [LARGE SCALE GENOMIC DNA]</scope>
    <source>
        <tissue evidence="1">Nenye</tissue>
    </source>
</reference>
<dbReference type="PANTHER" id="PTHR47723">
    <property type="entry name" value="OS05G0353850 PROTEIN"/>
    <property type="match status" value="1"/>
</dbReference>
<comment type="caution">
    <text evidence="1">The sequence shown here is derived from an EMBL/GenBank/DDBJ whole genome shotgun (WGS) entry which is preliminary data.</text>
</comment>
<organism evidence="1 2">
    <name type="scientific">Cinchona calisaya</name>
    <dbReference type="NCBI Taxonomy" id="153742"/>
    <lineage>
        <taxon>Eukaryota</taxon>
        <taxon>Viridiplantae</taxon>
        <taxon>Streptophyta</taxon>
        <taxon>Embryophyta</taxon>
        <taxon>Tracheophyta</taxon>
        <taxon>Spermatophyta</taxon>
        <taxon>Magnoliopsida</taxon>
        <taxon>eudicotyledons</taxon>
        <taxon>Gunneridae</taxon>
        <taxon>Pentapetalae</taxon>
        <taxon>asterids</taxon>
        <taxon>lamiids</taxon>
        <taxon>Gentianales</taxon>
        <taxon>Rubiaceae</taxon>
        <taxon>Cinchonoideae</taxon>
        <taxon>Cinchoneae</taxon>
        <taxon>Cinchona</taxon>
    </lineage>
</organism>
<name>A0ABD2Y9E2_9GENT</name>
<keyword evidence="2" id="KW-1185">Reference proteome</keyword>
<dbReference type="Proteomes" id="UP001630127">
    <property type="component" value="Unassembled WGS sequence"/>
</dbReference>
<feature type="non-terminal residue" evidence="1">
    <location>
        <position position="208"/>
    </location>
</feature>
<evidence type="ECO:0000313" key="1">
    <source>
        <dbReference type="EMBL" id="KAL3502815.1"/>
    </source>
</evidence>
<dbReference type="CDD" id="cd06222">
    <property type="entry name" value="RNase_H_like"/>
    <property type="match status" value="1"/>
</dbReference>
<sequence length="208" mass="22822">MLRQTLPVQLQPMAVINWIKPPPHVFKSNDGGSSIGNPGPTGIGGIIRAFSGLAQFGFARHIVHVETDSPLQQILLGQHAVPWRIDQTTRRIHVFMQQGHFVINHIFCEANSVADSLAELASSKFILESTFTSSSVTQKIVGVLHCDMFGTASVRLPAPLSLDHSPRHPQTPSLLPASVRGGDHILRQHFPGVHHHITNLLTTYLHSQ</sequence>
<dbReference type="AlphaFoldDB" id="A0ABD2Y9E2"/>
<dbReference type="EMBL" id="JBJUIK010000015">
    <property type="protein sequence ID" value="KAL3502815.1"/>
    <property type="molecule type" value="Genomic_DNA"/>
</dbReference>
<dbReference type="InterPro" id="IPR044730">
    <property type="entry name" value="RNase_H-like_dom_plant"/>
</dbReference>
<accession>A0ABD2Y9E2</accession>
<gene>
    <name evidence="1" type="ORF">ACH5RR_037264</name>
</gene>
<dbReference type="PANTHER" id="PTHR47723:SF24">
    <property type="entry name" value="RNASE H TYPE-1 DOMAIN-CONTAINING PROTEIN"/>
    <property type="match status" value="1"/>
</dbReference>
<dbReference type="InterPro" id="IPR053151">
    <property type="entry name" value="RNase_H-like"/>
</dbReference>
<proteinExistence type="predicted"/>
<protein>
    <recommendedName>
        <fullName evidence="3">RNase H type-1 domain-containing protein</fullName>
    </recommendedName>
</protein>
<evidence type="ECO:0000313" key="2">
    <source>
        <dbReference type="Proteomes" id="UP001630127"/>
    </source>
</evidence>